<gene>
    <name evidence="1" type="ORF">Tfont_00756</name>
</gene>
<reference evidence="1 2" key="1">
    <citation type="submission" date="2019-07" db="EMBL/GenBank/DDBJ databases">
        <title>Tepidimonas fonticaldi AT-A2 draft genome.</title>
        <authorList>
            <person name="Da Costa M.S."/>
            <person name="Froufe H.J.C."/>
            <person name="Egas C."/>
            <person name="Albuquerque L."/>
        </authorList>
    </citation>
    <scope>NUCLEOTIDE SEQUENCE [LARGE SCALE GENOMIC DNA]</scope>
    <source>
        <strain evidence="1 2">AT-A2</strain>
    </source>
</reference>
<proteinExistence type="predicted"/>
<protein>
    <submittedName>
        <fullName evidence="1">Uncharacterized protein</fullName>
    </submittedName>
</protein>
<dbReference type="EMBL" id="VJOO01000004">
    <property type="protein sequence ID" value="TSE37758.1"/>
    <property type="molecule type" value="Genomic_DNA"/>
</dbReference>
<dbReference type="Proteomes" id="UP000316388">
    <property type="component" value="Unassembled WGS sequence"/>
</dbReference>
<dbReference type="AlphaFoldDB" id="A0A554XPJ2"/>
<comment type="caution">
    <text evidence="1">The sequence shown here is derived from an EMBL/GenBank/DDBJ whole genome shotgun (WGS) entry which is preliminary data.</text>
</comment>
<evidence type="ECO:0000313" key="1">
    <source>
        <dbReference type="EMBL" id="TSE37758.1"/>
    </source>
</evidence>
<sequence length="264" mass="26959">MSRHGRFSWGGGAERSSEGVSAAASMAFRIASMVALAAVAAVLSGCAAPAVPVWRIEASRAVEQAVTSTLTGRSRAAQQQWRTAHEAAASAGRADVLARVALARCAVEQAALTRDACAAAQPYLADAGPQERAYAAYLGLAQAGEGGVSPARPTASDLPGPHQAIARALEAGATPAELARLLAAIDDPLARLVAGGVVWQAGRLDAAGVSLMVDTASQQGWRRPLAVWLGVQARLAEAAGDTEAATRARRRLDWVLGPAATGTP</sequence>
<accession>A0A554XPJ2</accession>
<organism evidence="1 2">
    <name type="scientific">Tepidimonas fonticaldi</name>
    <dbReference type="NCBI Taxonomy" id="1101373"/>
    <lineage>
        <taxon>Bacteria</taxon>
        <taxon>Pseudomonadati</taxon>
        <taxon>Pseudomonadota</taxon>
        <taxon>Betaproteobacteria</taxon>
        <taxon>Burkholderiales</taxon>
        <taxon>Tepidimonas</taxon>
    </lineage>
</organism>
<name>A0A554XPJ2_9BURK</name>
<evidence type="ECO:0000313" key="2">
    <source>
        <dbReference type="Proteomes" id="UP000316388"/>
    </source>
</evidence>